<dbReference type="PROSITE" id="PS51257">
    <property type="entry name" value="PROKAR_LIPOPROTEIN"/>
    <property type="match status" value="1"/>
</dbReference>
<sequence>MTRDARITGGNLRRGWRAAAGICVLLILLSCGPTMVTMRVDIFSFLSGDESMLDYGTDPTIPGNGPEITIRSPVEVIPMPEEVNGITDISALEIAAVVAFRNETGQVTVIYRAYFHSSDQGIFETPPVIDESQVLETGTDLVREIVIEGDDRLLNLFEGEEISVAFETEILPGGGSEDIKGSVELSDLVAEVTAVDE</sequence>
<name>A0A1F5YC57_9BACT</name>
<organism evidence="1 2">
    <name type="scientific">Candidatus Glassbacteria bacterium RBG_16_58_8</name>
    <dbReference type="NCBI Taxonomy" id="1817866"/>
    <lineage>
        <taxon>Bacteria</taxon>
        <taxon>Candidatus Glassiibacteriota</taxon>
    </lineage>
</organism>
<gene>
    <name evidence="1" type="ORF">A2Z06_01170</name>
</gene>
<reference evidence="1 2" key="1">
    <citation type="journal article" date="2016" name="Nat. Commun.">
        <title>Thousands of microbial genomes shed light on interconnected biogeochemical processes in an aquifer system.</title>
        <authorList>
            <person name="Anantharaman K."/>
            <person name="Brown C.T."/>
            <person name="Hug L.A."/>
            <person name="Sharon I."/>
            <person name="Castelle C.J."/>
            <person name="Probst A.J."/>
            <person name="Thomas B.C."/>
            <person name="Singh A."/>
            <person name="Wilkins M.J."/>
            <person name="Karaoz U."/>
            <person name="Brodie E.L."/>
            <person name="Williams K.H."/>
            <person name="Hubbard S.S."/>
            <person name="Banfield J.F."/>
        </authorList>
    </citation>
    <scope>NUCLEOTIDE SEQUENCE [LARGE SCALE GENOMIC DNA]</scope>
</reference>
<evidence type="ECO:0000313" key="1">
    <source>
        <dbReference type="EMBL" id="OGF97642.1"/>
    </source>
</evidence>
<accession>A0A1F5YC57</accession>
<dbReference type="Proteomes" id="UP000179034">
    <property type="component" value="Unassembled WGS sequence"/>
</dbReference>
<dbReference type="AlphaFoldDB" id="A0A1F5YC57"/>
<proteinExistence type="predicted"/>
<comment type="caution">
    <text evidence="1">The sequence shown here is derived from an EMBL/GenBank/DDBJ whole genome shotgun (WGS) entry which is preliminary data.</text>
</comment>
<protein>
    <submittedName>
        <fullName evidence="1">Uncharacterized protein</fullName>
    </submittedName>
</protein>
<evidence type="ECO:0000313" key="2">
    <source>
        <dbReference type="Proteomes" id="UP000179034"/>
    </source>
</evidence>
<dbReference type="EMBL" id="MFIW01000072">
    <property type="protein sequence ID" value="OGF97642.1"/>
    <property type="molecule type" value="Genomic_DNA"/>
</dbReference>